<organism evidence="6 7">
    <name type="scientific">Ramlibacter terrae</name>
    <dbReference type="NCBI Taxonomy" id="2732511"/>
    <lineage>
        <taxon>Bacteria</taxon>
        <taxon>Pseudomonadati</taxon>
        <taxon>Pseudomonadota</taxon>
        <taxon>Betaproteobacteria</taxon>
        <taxon>Burkholderiales</taxon>
        <taxon>Comamonadaceae</taxon>
        <taxon>Ramlibacter</taxon>
    </lineage>
</organism>
<name>A0ABX6P2K6_9BURK</name>
<dbReference type="Pfam" id="PF01614">
    <property type="entry name" value="IclR_C"/>
    <property type="match status" value="1"/>
</dbReference>
<keyword evidence="3" id="KW-0804">Transcription</keyword>
<dbReference type="SUPFAM" id="SSF55781">
    <property type="entry name" value="GAF domain-like"/>
    <property type="match status" value="1"/>
</dbReference>
<dbReference type="PROSITE" id="PS51077">
    <property type="entry name" value="HTH_ICLR"/>
    <property type="match status" value="1"/>
</dbReference>
<dbReference type="PROSITE" id="PS51078">
    <property type="entry name" value="ICLR_ED"/>
    <property type="match status" value="1"/>
</dbReference>
<proteinExistence type="predicted"/>
<dbReference type="InterPro" id="IPR050707">
    <property type="entry name" value="HTH_MetabolicPath_Reg"/>
</dbReference>
<dbReference type="Proteomes" id="UP000500826">
    <property type="component" value="Chromosome"/>
</dbReference>
<keyword evidence="7" id="KW-1185">Reference proteome</keyword>
<dbReference type="InterPro" id="IPR036388">
    <property type="entry name" value="WH-like_DNA-bd_sf"/>
</dbReference>
<reference evidence="6 7" key="1">
    <citation type="submission" date="2020-05" db="EMBL/GenBank/DDBJ databases">
        <title>Ramlibacter rhizophilus sp. nov., isolated from rhizosphere soil of national flower Mugunghwa from South Korea.</title>
        <authorList>
            <person name="Zheng-Fei Y."/>
            <person name="Huan T."/>
        </authorList>
    </citation>
    <scope>NUCLEOTIDE SEQUENCE [LARGE SCALE GENOMIC DNA]</scope>
    <source>
        <strain evidence="6 7">H242</strain>
    </source>
</reference>
<dbReference type="InterPro" id="IPR005471">
    <property type="entry name" value="Tscrpt_reg_IclR_N"/>
</dbReference>
<dbReference type="SMART" id="SM00346">
    <property type="entry name" value="HTH_ICLR"/>
    <property type="match status" value="1"/>
</dbReference>
<evidence type="ECO:0000256" key="3">
    <source>
        <dbReference type="ARBA" id="ARBA00023163"/>
    </source>
</evidence>
<feature type="domain" description="HTH iclR-type" evidence="4">
    <location>
        <begin position="5"/>
        <end position="68"/>
    </location>
</feature>
<gene>
    <name evidence="6" type="ORF">HK414_00225</name>
</gene>
<dbReference type="Gene3D" id="3.30.450.40">
    <property type="match status" value="1"/>
</dbReference>
<evidence type="ECO:0000259" key="5">
    <source>
        <dbReference type="PROSITE" id="PS51078"/>
    </source>
</evidence>
<keyword evidence="1" id="KW-0805">Transcription regulation</keyword>
<dbReference type="InterPro" id="IPR014757">
    <property type="entry name" value="Tscrpt_reg_IclR_C"/>
</dbReference>
<dbReference type="InterPro" id="IPR036390">
    <property type="entry name" value="WH_DNA-bd_sf"/>
</dbReference>
<dbReference type="Pfam" id="PF09339">
    <property type="entry name" value="HTH_IclR"/>
    <property type="match status" value="1"/>
</dbReference>
<dbReference type="PANTHER" id="PTHR30136">
    <property type="entry name" value="HELIX-TURN-HELIX TRANSCRIPTIONAL REGULATOR, ICLR FAMILY"/>
    <property type="match status" value="1"/>
</dbReference>
<protein>
    <submittedName>
        <fullName evidence="6">IclR family transcriptional regulator</fullName>
    </submittedName>
</protein>
<evidence type="ECO:0000313" key="6">
    <source>
        <dbReference type="EMBL" id="QJW83251.1"/>
    </source>
</evidence>
<evidence type="ECO:0000256" key="1">
    <source>
        <dbReference type="ARBA" id="ARBA00023015"/>
    </source>
</evidence>
<evidence type="ECO:0000313" key="7">
    <source>
        <dbReference type="Proteomes" id="UP000500826"/>
    </source>
</evidence>
<dbReference type="SUPFAM" id="SSF46785">
    <property type="entry name" value="Winged helix' DNA-binding domain"/>
    <property type="match status" value="1"/>
</dbReference>
<sequence length="264" mass="29033">MAAGARSVERALRLLKELSSHGEFGWRLSDLSRQVGLDRATCHRMLKRFVSEGFAERRAEDLKYYPGQTLFEMGLAVPQYAALREQVDPALHQLAQRTGCIASFLLRSGDDRVCVYQQRAGLELSGMLIRVGTRRPLITSVAGLAILQQLPEAEGARIVAENTQRELRRGGERRLEKLERMRRRSDAHGFGFTLGDFAPGLAAVAVPVRSAAGEPFAALILTGTDTVITEETAGSFHAQLVQESASIEADAARCLRRAPVKFTD</sequence>
<evidence type="ECO:0000259" key="4">
    <source>
        <dbReference type="PROSITE" id="PS51077"/>
    </source>
</evidence>
<accession>A0ABX6P2K6</accession>
<dbReference type="Gene3D" id="1.10.10.10">
    <property type="entry name" value="Winged helix-like DNA-binding domain superfamily/Winged helix DNA-binding domain"/>
    <property type="match status" value="1"/>
</dbReference>
<dbReference type="InterPro" id="IPR029016">
    <property type="entry name" value="GAF-like_dom_sf"/>
</dbReference>
<feature type="domain" description="IclR-ED" evidence="5">
    <location>
        <begin position="69"/>
        <end position="253"/>
    </location>
</feature>
<evidence type="ECO:0000256" key="2">
    <source>
        <dbReference type="ARBA" id="ARBA00023125"/>
    </source>
</evidence>
<keyword evidence="2" id="KW-0238">DNA-binding</keyword>
<dbReference type="EMBL" id="CP053418">
    <property type="protein sequence ID" value="QJW83251.1"/>
    <property type="molecule type" value="Genomic_DNA"/>
</dbReference>
<dbReference type="PANTHER" id="PTHR30136:SF39">
    <property type="entry name" value="TRANSCRIPTIONAL REGULATORY PROTEIN"/>
    <property type="match status" value="1"/>
</dbReference>